<dbReference type="PANTHER" id="PTHR43691">
    <property type="entry name" value="URIDINE PHOSPHORYLASE"/>
    <property type="match status" value="1"/>
</dbReference>
<comment type="caution">
    <text evidence="5">The sequence shown here is derived from an EMBL/GenBank/DDBJ whole genome shotgun (WGS) entry which is preliminary data.</text>
</comment>
<dbReference type="EMBL" id="QNVH01000033">
    <property type="protein sequence ID" value="TDA38595.1"/>
    <property type="molecule type" value="Genomic_DNA"/>
</dbReference>
<evidence type="ECO:0000256" key="1">
    <source>
        <dbReference type="ARBA" id="ARBA00010456"/>
    </source>
</evidence>
<dbReference type="GO" id="GO:0009164">
    <property type="term" value="P:nucleoside catabolic process"/>
    <property type="evidence" value="ECO:0007669"/>
    <property type="project" value="UniProtKB-ARBA"/>
</dbReference>
<dbReference type="Pfam" id="PF01048">
    <property type="entry name" value="PNP_UDP_1"/>
    <property type="match status" value="1"/>
</dbReference>
<name>A0A523BCG0_9CREN</name>
<evidence type="ECO:0000313" key="6">
    <source>
        <dbReference type="Proteomes" id="UP000315399"/>
    </source>
</evidence>
<feature type="domain" description="Nucleoside phosphorylase" evidence="4">
    <location>
        <begin position="16"/>
        <end position="217"/>
    </location>
</feature>
<dbReference type="InterPro" id="IPR000845">
    <property type="entry name" value="Nucleoside_phosphorylase_d"/>
</dbReference>
<dbReference type="PANTHER" id="PTHR43691:SF11">
    <property type="entry name" value="FI09636P-RELATED"/>
    <property type="match status" value="1"/>
</dbReference>
<keyword evidence="3" id="KW-0808">Transferase</keyword>
<dbReference type="GO" id="GO:0016763">
    <property type="term" value="F:pentosyltransferase activity"/>
    <property type="evidence" value="ECO:0007669"/>
    <property type="project" value="InterPro"/>
</dbReference>
<dbReference type="SUPFAM" id="SSF53167">
    <property type="entry name" value="Purine and uridine phosphorylases"/>
    <property type="match status" value="1"/>
</dbReference>
<comment type="similarity">
    <text evidence="1">Belongs to the PNP/UDP phosphorylase family.</text>
</comment>
<organism evidence="5 6">
    <name type="scientific">Thermoproteota archaeon</name>
    <dbReference type="NCBI Taxonomy" id="2056631"/>
    <lineage>
        <taxon>Archaea</taxon>
        <taxon>Thermoproteota</taxon>
    </lineage>
</organism>
<dbReference type="Proteomes" id="UP000315399">
    <property type="component" value="Unassembled WGS sequence"/>
</dbReference>
<proteinExistence type="inferred from homology"/>
<dbReference type="CDD" id="cd17767">
    <property type="entry name" value="UP_EcUdp-like"/>
    <property type="match status" value="1"/>
</dbReference>
<accession>A0A523BCG0</accession>
<dbReference type="AlphaFoldDB" id="A0A523BCG0"/>
<evidence type="ECO:0000259" key="4">
    <source>
        <dbReference type="Pfam" id="PF01048"/>
    </source>
</evidence>
<keyword evidence="2" id="KW-0328">Glycosyltransferase</keyword>
<evidence type="ECO:0000256" key="3">
    <source>
        <dbReference type="ARBA" id="ARBA00022679"/>
    </source>
</evidence>
<protein>
    <submittedName>
        <fullName evidence="5">Purine-nucleoside phosphorylase</fullName>
    </submittedName>
</protein>
<evidence type="ECO:0000313" key="5">
    <source>
        <dbReference type="EMBL" id="TDA38595.1"/>
    </source>
</evidence>
<evidence type="ECO:0000256" key="2">
    <source>
        <dbReference type="ARBA" id="ARBA00022676"/>
    </source>
</evidence>
<dbReference type="Gene3D" id="3.40.50.1580">
    <property type="entry name" value="Nucleoside phosphorylase domain"/>
    <property type="match status" value="1"/>
</dbReference>
<dbReference type="PROSITE" id="PS01232">
    <property type="entry name" value="PNP_UDP_1"/>
    <property type="match status" value="1"/>
</dbReference>
<sequence>MAVYHIRCEKGDVAERVIVCGDPGRTRRVSTFLREPRLVNEHRGLLTFTGIYKEVEVTVSTTGMGTPSAAIVMEELAALGAKYVIRVGTTGGIGRDVELGDIIVPTMAVPLDGASKAYIRRGGRTVADEEMVKMLVKNLEGTRHHVGPICTSDTFYLEEEEDAEYWASRGVLSFEMECSVIFAIGSLRGYRAAAVLTVTGKIFGRGDRVLDTDKTTMSVERTIRAALETLNFLK</sequence>
<dbReference type="InterPro" id="IPR018016">
    <property type="entry name" value="Nucleoside_phosphorylase_CS"/>
</dbReference>
<dbReference type="InterPro" id="IPR035994">
    <property type="entry name" value="Nucleoside_phosphorylase_sf"/>
</dbReference>
<dbReference type="GO" id="GO:0005829">
    <property type="term" value="C:cytosol"/>
    <property type="evidence" value="ECO:0007669"/>
    <property type="project" value="TreeGrafter"/>
</dbReference>
<reference evidence="5 6" key="1">
    <citation type="journal article" date="2019" name="Nat. Microbiol.">
        <title>Expanding anaerobic alkane metabolism in the domain of Archaea.</title>
        <authorList>
            <person name="Wang Y."/>
            <person name="Wegener G."/>
            <person name="Hou J."/>
            <person name="Wang F."/>
            <person name="Xiao X."/>
        </authorList>
    </citation>
    <scope>NUCLEOTIDE SEQUENCE [LARGE SCALE GENOMIC DNA]</scope>
    <source>
        <strain evidence="5">WYZ-LMO10</strain>
    </source>
</reference>
<gene>
    <name evidence="5" type="ORF">DSO08_03915</name>
</gene>